<organism evidence="1 2">
    <name type="scientific">Parascardovia denticolens DSM 10105 = JCM 12538</name>
    <dbReference type="NCBI Taxonomy" id="864564"/>
    <lineage>
        <taxon>Bacteria</taxon>
        <taxon>Bacillati</taxon>
        <taxon>Actinomycetota</taxon>
        <taxon>Actinomycetes</taxon>
        <taxon>Bifidobacteriales</taxon>
        <taxon>Bifidobacteriaceae</taxon>
        <taxon>Parascardovia</taxon>
    </lineage>
</organism>
<dbReference type="AlphaFoldDB" id="E6K1Z4"/>
<reference evidence="1 2" key="1">
    <citation type="submission" date="2010-12" db="EMBL/GenBank/DDBJ databases">
        <authorList>
            <person name="Muzny D."/>
            <person name="Qin X."/>
            <person name="Buhay C."/>
            <person name="Dugan-Rocha S."/>
            <person name="Ding Y."/>
            <person name="Chen G."/>
            <person name="Hawes A."/>
            <person name="Holder M."/>
            <person name="Jhangiani S."/>
            <person name="Johnson A."/>
            <person name="Khan Z."/>
            <person name="Li Z."/>
            <person name="Liu W."/>
            <person name="Liu X."/>
            <person name="Perez L."/>
            <person name="Shen H."/>
            <person name="Wang Q."/>
            <person name="Watt J."/>
            <person name="Xi L."/>
            <person name="Xin Y."/>
            <person name="Zhou J."/>
            <person name="Deng J."/>
            <person name="Jiang H."/>
            <person name="Liu Y."/>
            <person name="Qu J."/>
            <person name="Song X.-Z."/>
            <person name="Zhang L."/>
            <person name="Villasana D."/>
            <person name="Johnson A."/>
            <person name="Liu J."/>
            <person name="Liyanage D."/>
            <person name="Lorensuhewa L."/>
            <person name="Robinson T."/>
            <person name="Song A."/>
            <person name="Song B.-B."/>
            <person name="Dinh H."/>
            <person name="Thornton R."/>
            <person name="Coyle M."/>
            <person name="Francisco L."/>
            <person name="Jackson L."/>
            <person name="Javaid M."/>
            <person name="Korchina V."/>
            <person name="Kovar C."/>
            <person name="Mata R."/>
            <person name="Mathew T."/>
            <person name="Ngo R."/>
            <person name="Nguyen L."/>
            <person name="Nguyen N."/>
            <person name="Okwuonu G."/>
            <person name="Ongeri F."/>
            <person name="Pham C."/>
            <person name="Simmons D."/>
            <person name="Wilczek-Boney K."/>
            <person name="Hale W."/>
            <person name="Jakkamsetti A."/>
            <person name="Pham P."/>
            <person name="Ruth R."/>
            <person name="San Lucas F."/>
            <person name="Warren J."/>
            <person name="Zhang J."/>
            <person name="Zhao Z."/>
            <person name="Zhou C."/>
            <person name="Zhu D."/>
            <person name="Lee S."/>
            <person name="Bess C."/>
            <person name="Blankenburg K."/>
            <person name="Forbes L."/>
            <person name="Fu Q."/>
            <person name="Gubbala S."/>
            <person name="Hirani K."/>
            <person name="Jayaseelan J.C."/>
            <person name="Lara F."/>
            <person name="Munidasa M."/>
            <person name="Palculict T."/>
            <person name="Patil S."/>
            <person name="Pu L.-L."/>
            <person name="Saada N."/>
            <person name="Tang L."/>
            <person name="Weissenberger G."/>
            <person name="Zhu Y."/>
            <person name="Hemphill L."/>
            <person name="Shang Y."/>
            <person name="Youmans B."/>
            <person name="Ayvaz T."/>
            <person name="Ross M."/>
            <person name="Santibanez J."/>
            <person name="Aqrawi P."/>
            <person name="Gross S."/>
            <person name="Joshi V."/>
            <person name="Fowler G."/>
            <person name="Nazareth L."/>
            <person name="Reid J."/>
            <person name="Worley K."/>
            <person name="Petrosino J."/>
            <person name="Highlander S."/>
            <person name="Gibbs R."/>
        </authorList>
    </citation>
    <scope>NUCLEOTIDE SEQUENCE [LARGE SCALE GENOMIC DNA]</scope>
    <source>
        <strain evidence="1 2">DSM 10105</strain>
    </source>
</reference>
<proteinExistence type="predicted"/>
<protein>
    <recommendedName>
        <fullName evidence="3">Nudix hydrolase domain-containing protein</fullName>
    </recommendedName>
</protein>
<keyword evidence="2" id="KW-1185">Reference proteome</keyword>
<dbReference type="HOGENOM" id="CLU_1522313_0_0_11"/>
<comment type="caution">
    <text evidence="1">The sequence shown here is derived from an EMBL/GenBank/DDBJ whole genome shotgun (WGS) entry which is preliminary data.</text>
</comment>
<accession>E6K1Z4</accession>
<dbReference type="EMBL" id="AEON01000002">
    <property type="protein sequence ID" value="EFT82782.1"/>
    <property type="molecule type" value="Genomic_DNA"/>
</dbReference>
<sequence>MGDIMNLDRTERRSSIIALTDGSSPSRYLLYKDTGWDCDFFPNVRTQEHSDADQKHVREWFSKEYGVPLNSIRLVFKTSHESRKPSTEHNGQERYYVYNIYQATLAKLPDTWKKDTFSIGSRECVWMTLDQMNADPRIREVNSDVVSAVKSVQ</sequence>
<dbReference type="Proteomes" id="UP000004946">
    <property type="component" value="Chromosome"/>
</dbReference>
<evidence type="ECO:0000313" key="2">
    <source>
        <dbReference type="Proteomes" id="UP000004946"/>
    </source>
</evidence>
<evidence type="ECO:0000313" key="1">
    <source>
        <dbReference type="EMBL" id="EFT82782.1"/>
    </source>
</evidence>
<dbReference type="RefSeq" id="WP_006290723.1">
    <property type="nucleotide sequence ID" value="NZ_AP012333.1"/>
</dbReference>
<gene>
    <name evidence="1" type="ORF">HMPREF0620_1467</name>
</gene>
<evidence type="ECO:0008006" key="3">
    <source>
        <dbReference type="Google" id="ProtNLM"/>
    </source>
</evidence>
<name>E6K1Z4_PARDN</name>
<dbReference type="eggNOG" id="ENOG50332IE">
    <property type="taxonomic scope" value="Bacteria"/>
</dbReference>